<comment type="subcellular location">
    <subcellularLocation>
        <location evidence="1">Cell membrane</location>
        <topology evidence="1">Multi-pass membrane protein</topology>
    </subcellularLocation>
</comment>
<keyword evidence="6 9" id="KW-1133">Transmembrane helix</keyword>
<reference evidence="11" key="1">
    <citation type="submission" date="2017-04" db="EMBL/GenBank/DDBJ databases">
        <title>Unexpected and diverse lifestyles within the genus Limnohabitans.</title>
        <authorList>
            <person name="Kasalicky V."/>
            <person name="Mehrshad M."/>
            <person name="Andrei S.-A."/>
            <person name="Salcher M."/>
            <person name="Kratochvilova H."/>
            <person name="Simek K."/>
            <person name="Ghai R."/>
        </authorList>
    </citation>
    <scope>NUCLEOTIDE SEQUENCE [LARGE SCALE GENOMIC DNA]</scope>
    <source>
        <strain evidence="11">II-D5</strain>
    </source>
</reference>
<keyword evidence="2" id="KW-1003">Cell membrane</keyword>
<evidence type="ECO:0000313" key="11">
    <source>
        <dbReference type="EMBL" id="PVE43653.1"/>
    </source>
</evidence>
<feature type="transmembrane region" description="Helical" evidence="9">
    <location>
        <begin position="319"/>
        <end position="338"/>
    </location>
</feature>
<evidence type="ECO:0000256" key="6">
    <source>
        <dbReference type="ARBA" id="ARBA00022989"/>
    </source>
</evidence>
<dbReference type="PANTHER" id="PTHR33908:SF3">
    <property type="entry name" value="UNDECAPRENYL PHOSPHATE-ALPHA-4-AMINO-4-DEOXY-L-ARABINOSE ARABINOSYL TRANSFERASE"/>
    <property type="match status" value="1"/>
</dbReference>
<evidence type="ECO:0000256" key="7">
    <source>
        <dbReference type="ARBA" id="ARBA00023136"/>
    </source>
</evidence>
<name>A0A2T7UG35_9BURK</name>
<feature type="domain" description="ArnT-like N-terminal" evidence="10">
    <location>
        <begin position="30"/>
        <end position="232"/>
    </location>
</feature>
<keyword evidence="4" id="KW-0808">Transferase</keyword>
<dbReference type="RefSeq" id="WP_053168775.1">
    <property type="nucleotide sequence ID" value="NZ_LFYT02000005.1"/>
</dbReference>
<feature type="transmembrane region" description="Helical" evidence="9">
    <location>
        <begin position="206"/>
        <end position="225"/>
    </location>
</feature>
<feature type="transmembrane region" description="Helical" evidence="9">
    <location>
        <begin position="255"/>
        <end position="274"/>
    </location>
</feature>
<evidence type="ECO:0000256" key="3">
    <source>
        <dbReference type="ARBA" id="ARBA00022676"/>
    </source>
</evidence>
<feature type="compositionally biased region" description="Polar residues" evidence="8">
    <location>
        <begin position="498"/>
        <end position="507"/>
    </location>
</feature>
<keyword evidence="12" id="KW-1185">Reference proteome</keyword>
<organism evidence="11 12">
    <name type="scientific">Limnohabitans planktonicus II-D5</name>
    <dbReference type="NCBI Taxonomy" id="1293045"/>
    <lineage>
        <taxon>Bacteria</taxon>
        <taxon>Pseudomonadati</taxon>
        <taxon>Pseudomonadota</taxon>
        <taxon>Betaproteobacteria</taxon>
        <taxon>Burkholderiales</taxon>
        <taxon>Comamonadaceae</taxon>
        <taxon>Limnohabitans</taxon>
    </lineage>
</organism>
<dbReference type="Proteomes" id="UP000037507">
    <property type="component" value="Unassembled WGS sequence"/>
</dbReference>
<comment type="caution">
    <text evidence="11">The sequence shown here is derived from an EMBL/GenBank/DDBJ whole genome shotgun (WGS) entry which is preliminary data.</text>
</comment>
<feature type="transmembrane region" description="Helical" evidence="9">
    <location>
        <begin position="294"/>
        <end position="312"/>
    </location>
</feature>
<dbReference type="Pfam" id="PF02366">
    <property type="entry name" value="PMT"/>
    <property type="match status" value="1"/>
</dbReference>
<protein>
    <submittedName>
        <fullName evidence="11">Phospholipid carrier-dependent glycosyltransferase</fullName>
    </submittedName>
</protein>
<evidence type="ECO:0000256" key="8">
    <source>
        <dbReference type="SAM" id="MobiDB-lite"/>
    </source>
</evidence>
<dbReference type="GO" id="GO:0006493">
    <property type="term" value="P:protein O-linked glycosylation"/>
    <property type="evidence" value="ECO:0007669"/>
    <property type="project" value="InterPro"/>
</dbReference>
<dbReference type="InterPro" id="IPR050297">
    <property type="entry name" value="LipidA_mod_glycosyltrf_83"/>
</dbReference>
<feature type="transmembrane region" description="Helical" evidence="9">
    <location>
        <begin position="81"/>
        <end position="102"/>
    </location>
</feature>
<dbReference type="GO" id="GO:0016763">
    <property type="term" value="F:pentosyltransferase activity"/>
    <property type="evidence" value="ECO:0007669"/>
    <property type="project" value="TreeGrafter"/>
</dbReference>
<dbReference type="OrthoDB" id="9775035at2"/>
<dbReference type="GO" id="GO:0000030">
    <property type="term" value="F:mannosyltransferase activity"/>
    <property type="evidence" value="ECO:0007669"/>
    <property type="project" value="InterPro"/>
</dbReference>
<feature type="transmembrane region" description="Helical" evidence="9">
    <location>
        <begin position="350"/>
        <end position="370"/>
    </location>
</feature>
<evidence type="ECO:0000256" key="1">
    <source>
        <dbReference type="ARBA" id="ARBA00004651"/>
    </source>
</evidence>
<dbReference type="InterPro" id="IPR003342">
    <property type="entry name" value="ArnT-like_N"/>
</dbReference>
<feature type="transmembrane region" description="Helical" evidence="9">
    <location>
        <begin position="165"/>
        <end position="194"/>
    </location>
</feature>
<feature type="compositionally biased region" description="Basic and acidic residues" evidence="8">
    <location>
        <begin position="508"/>
        <end position="521"/>
    </location>
</feature>
<keyword evidence="3" id="KW-0328">Glycosyltransferase</keyword>
<gene>
    <name evidence="11" type="ORF">H663_006590</name>
</gene>
<proteinExistence type="predicted"/>
<keyword evidence="7 9" id="KW-0472">Membrane</keyword>
<dbReference type="GO" id="GO:0009103">
    <property type="term" value="P:lipopolysaccharide biosynthetic process"/>
    <property type="evidence" value="ECO:0007669"/>
    <property type="project" value="UniProtKB-ARBA"/>
</dbReference>
<evidence type="ECO:0000256" key="2">
    <source>
        <dbReference type="ARBA" id="ARBA00022475"/>
    </source>
</evidence>
<dbReference type="AlphaFoldDB" id="A0A2T7UG35"/>
<evidence type="ECO:0000256" key="9">
    <source>
        <dbReference type="SAM" id="Phobius"/>
    </source>
</evidence>
<evidence type="ECO:0000256" key="4">
    <source>
        <dbReference type="ARBA" id="ARBA00022679"/>
    </source>
</evidence>
<evidence type="ECO:0000259" key="10">
    <source>
        <dbReference type="Pfam" id="PF02366"/>
    </source>
</evidence>
<dbReference type="STRING" id="1293045.H663_00535"/>
<feature type="region of interest" description="Disordered" evidence="8">
    <location>
        <begin position="498"/>
        <end position="527"/>
    </location>
</feature>
<dbReference type="EMBL" id="LFYT02000005">
    <property type="protein sequence ID" value="PVE43653.1"/>
    <property type="molecule type" value="Genomic_DNA"/>
</dbReference>
<dbReference type="GO" id="GO:0010041">
    <property type="term" value="P:response to iron(III) ion"/>
    <property type="evidence" value="ECO:0007669"/>
    <property type="project" value="TreeGrafter"/>
</dbReference>
<feature type="transmembrane region" description="Helical" evidence="9">
    <location>
        <begin position="137"/>
        <end position="153"/>
    </location>
</feature>
<evidence type="ECO:0000256" key="5">
    <source>
        <dbReference type="ARBA" id="ARBA00022692"/>
    </source>
</evidence>
<dbReference type="GO" id="GO:0005886">
    <property type="term" value="C:plasma membrane"/>
    <property type="evidence" value="ECO:0007669"/>
    <property type="project" value="UniProtKB-SubCell"/>
</dbReference>
<evidence type="ECO:0000313" key="12">
    <source>
        <dbReference type="Proteomes" id="UP000037507"/>
    </source>
</evidence>
<sequence length="527" mass="58555">MSDTRKSWLSLLGLWLILLGLAALRPLALPDEGRYGDVGRWMLVSGDWLAPRLDGIPFFHKPPLLHWLQAITLWAAGVHAWSARLVPALHAGLMLLGLYWGARHIVGERTARRSVWMLGSSLAFLVGGQYINHDMLVGAWISIAIWCLAAAMQHPGKRPHRGWALAGFAACALGVLSKGLIGLALPGLVMVVWVTLTRQWPRALRMPWLSGALVFSLIALPWFVLGQQKFPGLFDYLIIGQHFGRYTGSTFNNQWPLWFYPVILLALLFPWAFLVVWQGATGLLRHKLAVLKPASAWTALLWVWLIAITLFFSLPKSKLVGYILPVMPPLSLLAALAWEQYFAPQTHAAKVFGLLCAVNLALGAAFTHFAGQYSLRHSSRDVAHELACRMDTRDRVTVAGGYPYDLPFEANLKTPVVVVDDWAAARQNAGDNWQRELFEGADFDAQAAQVLQGPEALMQPATDARWLVTPNDASQLGDLSRWQKVYQGRAWSLWQQSANPSVAQSTKPGEDKGLSCLDHHGQKQRQQ</sequence>
<accession>A0A2T7UG35</accession>
<dbReference type="PANTHER" id="PTHR33908">
    <property type="entry name" value="MANNOSYLTRANSFERASE YKCB-RELATED"/>
    <property type="match status" value="1"/>
</dbReference>
<feature type="transmembrane region" description="Helical" evidence="9">
    <location>
        <begin position="114"/>
        <end position="131"/>
    </location>
</feature>
<keyword evidence="5 9" id="KW-0812">Transmembrane</keyword>